<dbReference type="SUPFAM" id="SSF55874">
    <property type="entry name" value="ATPase domain of HSP90 chaperone/DNA topoisomerase II/histidine kinase"/>
    <property type="match status" value="1"/>
</dbReference>
<comment type="catalytic activity">
    <reaction evidence="1">
        <text>ATP + protein L-histidine = ADP + protein N-phospho-L-histidine.</text>
        <dbReference type="EC" id="2.7.13.3"/>
    </reaction>
</comment>
<dbReference type="SMART" id="SM00387">
    <property type="entry name" value="HATPase_c"/>
    <property type="match status" value="1"/>
</dbReference>
<evidence type="ECO:0000256" key="6">
    <source>
        <dbReference type="SAM" id="Coils"/>
    </source>
</evidence>
<dbReference type="PROSITE" id="PS50109">
    <property type="entry name" value="HIS_KIN"/>
    <property type="match status" value="1"/>
</dbReference>
<keyword evidence="4" id="KW-0902">Two-component regulatory system</keyword>
<keyword evidence="3 5" id="KW-0597">Phosphoprotein</keyword>
<dbReference type="Proteomes" id="UP000249842">
    <property type="component" value="Unassembled WGS sequence"/>
</dbReference>
<dbReference type="Gene3D" id="3.30.565.10">
    <property type="entry name" value="Histidine kinase-like ATPase, C-terminal domain"/>
    <property type="match status" value="1"/>
</dbReference>
<dbReference type="Pfam" id="PF00072">
    <property type="entry name" value="Response_reg"/>
    <property type="match status" value="1"/>
</dbReference>
<evidence type="ECO:0000256" key="3">
    <source>
        <dbReference type="ARBA" id="ARBA00022553"/>
    </source>
</evidence>
<dbReference type="EC" id="2.7.13.3" evidence="2"/>
<dbReference type="OrthoDB" id="7333841at2"/>
<evidence type="ECO:0000256" key="2">
    <source>
        <dbReference type="ARBA" id="ARBA00012438"/>
    </source>
</evidence>
<dbReference type="InterPro" id="IPR004358">
    <property type="entry name" value="Sig_transdc_His_kin-like_C"/>
</dbReference>
<reference evidence="10" key="1">
    <citation type="submission" date="2018-05" db="EMBL/GenBank/DDBJ databases">
        <authorList>
            <person name="Li X."/>
        </authorList>
    </citation>
    <scope>NUCLEOTIDE SEQUENCE [LARGE SCALE GENOMIC DNA]</scope>
    <source>
        <strain evidence="10">HKS-05</strain>
    </source>
</reference>
<feature type="domain" description="Response regulatory" evidence="8">
    <location>
        <begin position="66"/>
        <end position="182"/>
    </location>
</feature>
<dbReference type="Pfam" id="PF02518">
    <property type="entry name" value="HATPase_c"/>
    <property type="match status" value="1"/>
</dbReference>
<dbReference type="InterPro" id="IPR036097">
    <property type="entry name" value="HisK_dim/P_sf"/>
</dbReference>
<keyword evidence="6" id="KW-0175">Coiled coil</keyword>
<dbReference type="Gene3D" id="1.10.287.130">
    <property type="match status" value="1"/>
</dbReference>
<dbReference type="EMBL" id="QFYP01000001">
    <property type="protein sequence ID" value="RAK58964.1"/>
    <property type="molecule type" value="Genomic_DNA"/>
</dbReference>
<evidence type="ECO:0000256" key="4">
    <source>
        <dbReference type="ARBA" id="ARBA00023012"/>
    </source>
</evidence>
<dbReference type="SMART" id="SM00448">
    <property type="entry name" value="REC"/>
    <property type="match status" value="1"/>
</dbReference>
<sequence length="466" mass="49934">MTCRRRCATVWRASAPLFAAIGVRVAGVRARLLNRRPATLSPGRQGDRFRMLDDSAYPNSDETPTRILIVDDIADNRAILGRRFQRRGFEIAEADSGLGALAEIERQTFDVVLLDVMMPDMNGLEVLRRIREHHTDIALPVIMVTGKTESQDIVEALTLGANDYITKPVDFSVALARVSTQAGRRRAEEHVRRANEALSRSNEELEQKIAARTVELVQTNEQLRVAMGEAQAANKAKDEFLVIVSHELRTPLNGMIAMGQMLTKTELSEQQQRMAGIINASADQLHGVVADLLDTLDLTAGGLTLAPEPTEIGPLAHAAAAAARAKAAEKGLGFEVKVAADAQGVAQADPRRLGQIIAKLLDNAVKFTDAGEVVLSLARADAGGLAIEVRDTGVGFEAEVGPRLFRAFEQADGSLTRRFGGVGLGLAICHGLVQLMGGTITADGRPGAGAVFRVELPLALQAARAA</sequence>
<dbReference type="SUPFAM" id="SSF52172">
    <property type="entry name" value="CheY-like"/>
    <property type="match status" value="1"/>
</dbReference>
<evidence type="ECO:0000259" key="7">
    <source>
        <dbReference type="PROSITE" id="PS50109"/>
    </source>
</evidence>
<keyword evidence="10" id="KW-1185">Reference proteome</keyword>
<feature type="coiled-coil region" evidence="6">
    <location>
        <begin position="184"/>
        <end position="222"/>
    </location>
</feature>
<dbReference type="GO" id="GO:0000155">
    <property type="term" value="F:phosphorelay sensor kinase activity"/>
    <property type="evidence" value="ECO:0007669"/>
    <property type="project" value="InterPro"/>
</dbReference>
<dbReference type="Gene3D" id="3.40.50.2300">
    <property type="match status" value="1"/>
</dbReference>
<proteinExistence type="predicted"/>
<dbReference type="CDD" id="cd00082">
    <property type="entry name" value="HisKA"/>
    <property type="match status" value="1"/>
</dbReference>
<dbReference type="SMART" id="SM00388">
    <property type="entry name" value="HisKA"/>
    <property type="match status" value="1"/>
</dbReference>
<name>A0A328AZD7_9CAUL</name>
<dbReference type="PANTHER" id="PTHR45339:SF1">
    <property type="entry name" value="HYBRID SIGNAL TRANSDUCTION HISTIDINE KINASE J"/>
    <property type="match status" value="1"/>
</dbReference>
<dbReference type="AlphaFoldDB" id="A0A328AZD7"/>
<protein>
    <recommendedName>
        <fullName evidence="2">histidine kinase</fullName>
        <ecNumber evidence="2">2.7.13.3</ecNumber>
    </recommendedName>
</protein>
<organism evidence="9 10">
    <name type="scientific">Phenylobacterium hankyongense</name>
    <dbReference type="NCBI Taxonomy" id="1813876"/>
    <lineage>
        <taxon>Bacteria</taxon>
        <taxon>Pseudomonadati</taxon>
        <taxon>Pseudomonadota</taxon>
        <taxon>Alphaproteobacteria</taxon>
        <taxon>Caulobacterales</taxon>
        <taxon>Caulobacteraceae</taxon>
        <taxon>Phenylobacterium</taxon>
    </lineage>
</organism>
<comment type="caution">
    <text evidence="9">The sequence shown here is derived from an EMBL/GenBank/DDBJ whole genome shotgun (WGS) entry which is preliminary data.</text>
</comment>
<evidence type="ECO:0000256" key="5">
    <source>
        <dbReference type="PROSITE-ProRule" id="PRU00169"/>
    </source>
</evidence>
<dbReference type="PROSITE" id="PS50110">
    <property type="entry name" value="RESPONSE_REGULATORY"/>
    <property type="match status" value="1"/>
</dbReference>
<dbReference type="InterPro" id="IPR001789">
    <property type="entry name" value="Sig_transdc_resp-reg_receiver"/>
</dbReference>
<accession>A0A328AZD7</accession>
<dbReference type="PANTHER" id="PTHR45339">
    <property type="entry name" value="HYBRID SIGNAL TRANSDUCTION HISTIDINE KINASE J"/>
    <property type="match status" value="1"/>
</dbReference>
<dbReference type="SUPFAM" id="SSF47384">
    <property type="entry name" value="Homodimeric domain of signal transducing histidine kinase"/>
    <property type="match status" value="1"/>
</dbReference>
<dbReference type="PRINTS" id="PR00344">
    <property type="entry name" value="BCTRLSENSOR"/>
</dbReference>
<evidence type="ECO:0000313" key="10">
    <source>
        <dbReference type="Proteomes" id="UP000249842"/>
    </source>
</evidence>
<dbReference type="InterPro" id="IPR005467">
    <property type="entry name" value="His_kinase_dom"/>
</dbReference>
<dbReference type="Pfam" id="PF00512">
    <property type="entry name" value="HisKA"/>
    <property type="match status" value="1"/>
</dbReference>
<dbReference type="InterPro" id="IPR036890">
    <property type="entry name" value="HATPase_C_sf"/>
</dbReference>
<dbReference type="InterPro" id="IPR003661">
    <property type="entry name" value="HisK_dim/P_dom"/>
</dbReference>
<dbReference type="InterPro" id="IPR003594">
    <property type="entry name" value="HATPase_dom"/>
</dbReference>
<evidence type="ECO:0000259" key="8">
    <source>
        <dbReference type="PROSITE" id="PS50110"/>
    </source>
</evidence>
<evidence type="ECO:0000313" key="9">
    <source>
        <dbReference type="EMBL" id="RAK58964.1"/>
    </source>
</evidence>
<dbReference type="InterPro" id="IPR011006">
    <property type="entry name" value="CheY-like_superfamily"/>
</dbReference>
<dbReference type="CDD" id="cd16922">
    <property type="entry name" value="HATPase_EvgS-ArcB-TorS-like"/>
    <property type="match status" value="1"/>
</dbReference>
<gene>
    <name evidence="9" type="ORF">DJ021_03675</name>
</gene>
<feature type="domain" description="Histidine kinase" evidence="7">
    <location>
        <begin position="243"/>
        <end position="460"/>
    </location>
</feature>
<evidence type="ECO:0000256" key="1">
    <source>
        <dbReference type="ARBA" id="ARBA00000085"/>
    </source>
</evidence>
<dbReference type="CDD" id="cd17574">
    <property type="entry name" value="REC_OmpR"/>
    <property type="match status" value="1"/>
</dbReference>
<feature type="modified residue" description="4-aspartylphosphate" evidence="5">
    <location>
        <position position="115"/>
    </location>
</feature>